<dbReference type="Proteomes" id="UP000237983">
    <property type="component" value="Unassembled WGS sequence"/>
</dbReference>
<name>A0A2T0V3Q6_9MICO</name>
<reference evidence="3 4" key="1">
    <citation type="submission" date="2018-03" db="EMBL/GenBank/DDBJ databases">
        <title>Genomic Encyclopedia of Type Strains, Phase III (KMG-III): the genomes of soil and plant-associated and newly described type strains.</title>
        <authorList>
            <person name="Whitman W."/>
        </authorList>
    </citation>
    <scope>NUCLEOTIDE SEQUENCE [LARGE SCALE GENOMIC DNA]</scope>
    <source>
        <strain evidence="3 4">CGMCC 1.12484</strain>
    </source>
</reference>
<keyword evidence="2" id="KW-0812">Transmembrane</keyword>
<feature type="region of interest" description="Disordered" evidence="1">
    <location>
        <begin position="1"/>
        <end position="24"/>
    </location>
</feature>
<dbReference type="EMBL" id="PVTL01000012">
    <property type="protein sequence ID" value="PRY64688.1"/>
    <property type="molecule type" value="Genomic_DNA"/>
</dbReference>
<keyword evidence="2" id="KW-0472">Membrane</keyword>
<evidence type="ECO:0000256" key="2">
    <source>
        <dbReference type="SAM" id="Phobius"/>
    </source>
</evidence>
<comment type="caution">
    <text evidence="3">The sequence shown here is derived from an EMBL/GenBank/DDBJ whole genome shotgun (WGS) entry which is preliminary data.</text>
</comment>
<keyword evidence="4" id="KW-1185">Reference proteome</keyword>
<keyword evidence="2" id="KW-1133">Transmembrane helix</keyword>
<sequence>MSRRTPTRSTPVLGAGRYDVTMSSKEERSRDNSFLDRETRRWRGPVLLLVLAIVAAALVVAAIMR</sequence>
<evidence type="ECO:0000256" key="1">
    <source>
        <dbReference type="SAM" id="MobiDB-lite"/>
    </source>
</evidence>
<proteinExistence type="predicted"/>
<gene>
    <name evidence="3" type="ORF">B0I08_11273</name>
</gene>
<evidence type="ECO:0000313" key="4">
    <source>
        <dbReference type="Proteomes" id="UP000237983"/>
    </source>
</evidence>
<protein>
    <submittedName>
        <fullName evidence="3">Uncharacterized protein</fullName>
    </submittedName>
</protein>
<organism evidence="3 4">
    <name type="scientific">Glaciihabitans tibetensis</name>
    <dbReference type="NCBI Taxonomy" id="1266600"/>
    <lineage>
        <taxon>Bacteria</taxon>
        <taxon>Bacillati</taxon>
        <taxon>Actinomycetota</taxon>
        <taxon>Actinomycetes</taxon>
        <taxon>Micrococcales</taxon>
        <taxon>Microbacteriaceae</taxon>
        <taxon>Glaciihabitans</taxon>
    </lineage>
</organism>
<dbReference type="AlphaFoldDB" id="A0A2T0V3Q6"/>
<accession>A0A2T0V3Q6</accession>
<evidence type="ECO:0000313" key="3">
    <source>
        <dbReference type="EMBL" id="PRY64688.1"/>
    </source>
</evidence>
<feature type="transmembrane region" description="Helical" evidence="2">
    <location>
        <begin position="46"/>
        <end position="64"/>
    </location>
</feature>